<feature type="transmembrane region" description="Helical" evidence="9">
    <location>
        <begin position="91"/>
        <end position="111"/>
    </location>
</feature>
<evidence type="ECO:0000256" key="2">
    <source>
        <dbReference type="ARBA" id="ARBA00008160"/>
    </source>
</evidence>
<evidence type="ECO:0008006" key="12">
    <source>
        <dbReference type="Google" id="ProtNLM"/>
    </source>
</evidence>
<keyword evidence="5" id="KW-0653">Protein transport</keyword>
<comment type="subcellular location">
    <subcellularLocation>
        <location evidence="1">Golgi apparatus membrane</location>
        <topology evidence="1">Multi-pass membrane protein</topology>
    </subcellularLocation>
</comment>
<evidence type="ECO:0000256" key="8">
    <source>
        <dbReference type="ARBA" id="ARBA00023136"/>
    </source>
</evidence>
<evidence type="ECO:0000256" key="3">
    <source>
        <dbReference type="ARBA" id="ARBA00022448"/>
    </source>
</evidence>
<dbReference type="GO" id="GO:0005829">
    <property type="term" value="C:cytosol"/>
    <property type="evidence" value="ECO:0007669"/>
    <property type="project" value="GOC"/>
</dbReference>
<dbReference type="AlphaFoldDB" id="A0A8S1MHQ8"/>
<proteinExistence type="inferred from homology"/>
<gene>
    <name evidence="10" type="ORF">PPRIM_AZ9-3.1.T0590095</name>
</gene>
<dbReference type="PANTHER" id="PTHR12952">
    <property type="entry name" value="SYS1"/>
    <property type="match status" value="1"/>
</dbReference>
<dbReference type="GO" id="GO:0000139">
    <property type="term" value="C:Golgi membrane"/>
    <property type="evidence" value="ECO:0007669"/>
    <property type="project" value="UniProtKB-SubCell"/>
</dbReference>
<evidence type="ECO:0000313" key="11">
    <source>
        <dbReference type="Proteomes" id="UP000688137"/>
    </source>
</evidence>
<dbReference type="GO" id="GO:0006895">
    <property type="term" value="P:Golgi to endosome transport"/>
    <property type="evidence" value="ECO:0007669"/>
    <property type="project" value="TreeGrafter"/>
</dbReference>
<comment type="similarity">
    <text evidence="2">Belongs to the SYS1 family.</text>
</comment>
<keyword evidence="6 9" id="KW-1133">Transmembrane helix</keyword>
<evidence type="ECO:0000256" key="1">
    <source>
        <dbReference type="ARBA" id="ARBA00004653"/>
    </source>
</evidence>
<dbReference type="GO" id="GO:0034067">
    <property type="term" value="P:protein localization to Golgi apparatus"/>
    <property type="evidence" value="ECO:0007669"/>
    <property type="project" value="TreeGrafter"/>
</dbReference>
<dbReference type="GO" id="GO:0005802">
    <property type="term" value="C:trans-Golgi network"/>
    <property type="evidence" value="ECO:0007669"/>
    <property type="project" value="TreeGrafter"/>
</dbReference>
<feature type="transmembrane region" description="Helical" evidence="9">
    <location>
        <begin position="117"/>
        <end position="138"/>
    </location>
</feature>
<evidence type="ECO:0000313" key="10">
    <source>
        <dbReference type="EMBL" id="CAD8077961.1"/>
    </source>
</evidence>
<keyword evidence="8 9" id="KW-0472">Membrane</keyword>
<dbReference type="Pfam" id="PF09801">
    <property type="entry name" value="SYS1"/>
    <property type="match status" value="1"/>
</dbReference>
<organism evidence="10 11">
    <name type="scientific">Paramecium primaurelia</name>
    <dbReference type="NCBI Taxonomy" id="5886"/>
    <lineage>
        <taxon>Eukaryota</taxon>
        <taxon>Sar</taxon>
        <taxon>Alveolata</taxon>
        <taxon>Ciliophora</taxon>
        <taxon>Intramacronucleata</taxon>
        <taxon>Oligohymenophorea</taxon>
        <taxon>Peniculida</taxon>
        <taxon>Parameciidae</taxon>
        <taxon>Paramecium</taxon>
    </lineage>
</organism>
<evidence type="ECO:0000256" key="9">
    <source>
        <dbReference type="SAM" id="Phobius"/>
    </source>
</evidence>
<name>A0A8S1MHQ8_PARPR</name>
<evidence type="ECO:0000256" key="5">
    <source>
        <dbReference type="ARBA" id="ARBA00022927"/>
    </source>
</evidence>
<dbReference type="EMBL" id="CAJJDM010000060">
    <property type="protein sequence ID" value="CAD8077961.1"/>
    <property type="molecule type" value="Genomic_DNA"/>
</dbReference>
<keyword evidence="11" id="KW-1185">Reference proteome</keyword>
<dbReference type="PANTHER" id="PTHR12952:SF0">
    <property type="entry name" value="PROTEIN SYS1 HOMOLOG"/>
    <property type="match status" value="1"/>
</dbReference>
<accession>A0A8S1MHQ8</accession>
<comment type="caution">
    <text evidence="10">The sequence shown here is derived from an EMBL/GenBank/DDBJ whole genome shotgun (WGS) entry which is preliminary data.</text>
</comment>
<keyword evidence="3" id="KW-0813">Transport</keyword>
<keyword evidence="4 9" id="KW-0812">Transmembrane</keyword>
<dbReference type="Proteomes" id="UP000688137">
    <property type="component" value="Unassembled WGS sequence"/>
</dbReference>
<evidence type="ECO:0000256" key="6">
    <source>
        <dbReference type="ARBA" id="ARBA00022989"/>
    </source>
</evidence>
<feature type="transmembrane region" description="Helical" evidence="9">
    <location>
        <begin position="62"/>
        <end position="84"/>
    </location>
</feature>
<dbReference type="GO" id="GO:0043001">
    <property type="term" value="P:Golgi to plasma membrane protein transport"/>
    <property type="evidence" value="ECO:0007669"/>
    <property type="project" value="TreeGrafter"/>
</dbReference>
<evidence type="ECO:0000256" key="7">
    <source>
        <dbReference type="ARBA" id="ARBA00023034"/>
    </source>
</evidence>
<dbReference type="InterPro" id="IPR019185">
    <property type="entry name" value="Integral_membrane_SYS1-rel"/>
</dbReference>
<feature type="transmembrane region" description="Helical" evidence="9">
    <location>
        <begin position="20"/>
        <end position="42"/>
    </location>
</feature>
<sequence length="174" mass="20482">MKERFKKKDNFNSKMILTQLFSLLCTYYSGLIVVCLFLDFAVGLQFHLGQVWDFGIYNYDTYFSVNLLSNIFNILVVVSGLIFIVVKGSKVLDFIFSLYLWHFIICCILSTSEFNKMWLIMNTILSILTIFLGEYLCVRFDQQDTLIIDRLFKNKKKPIAEHKRNDDIIKINIQ</sequence>
<protein>
    <recommendedName>
        <fullName evidence="12">Protein SYS1</fullName>
    </recommendedName>
</protein>
<reference evidence="10" key="1">
    <citation type="submission" date="2021-01" db="EMBL/GenBank/DDBJ databases">
        <authorList>
            <consortium name="Genoscope - CEA"/>
            <person name="William W."/>
        </authorList>
    </citation>
    <scope>NUCLEOTIDE SEQUENCE</scope>
</reference>
<keyword evidence="7" id="KW-0333">Golgi apparatus</keyword>
<evidence type="ECO:0000256" key="4">
    <source>
        <dbReference type="ARBA" id="ARBA00022692"/>
    </source>
</evidence>